<proteinExistence type="inferred from homology"/>
<feature type="domain" description="Endonuclease/exonuclease/phosphatase" evidence="8">
    <location>
        <begin position="13"/>
        <end position="204"/>
    </location>
</feature>
<accession>A0ABD3MGL1</accession>
<dbReference type="InterPro" id="IPR005135">
    <property type="entry name" value="Endo/exonuclease/phosphatase"/>
</dbReference>
<dbReference type="GO" id="GO:0046872">
    <property type="term" value="F:metal ion binding"/>
    <property type="evidence" value="ECO:0007669"/>
    <property type="project" value="UniProtKB-KW"/>
</dbReference>
<organism evidence="9 10">
    <name type="scientific">Discostella pseudostelligera</name>
    <dbReference type="NCBI Taxonomy" id="259834"/>
    <lineage>
        <taxon>Eukaryota</taxon>
        <taxon>Sar</taxon>
        <taxon>Stramenopiles</taxon>
        <taxon>Ochrophyta</taxon>
        <taxon>Bacillariophyta</taxon>
        <taxon>Coscinodiscophyceae</taxon>
        <taxon>Thalassiosirophycidae</taxon>
        <taxon>Stephanodiscales</taxon>
        <taxon>Stephanodiscaceae</taxon>
        <taxon>Discostella</taxon>
    </lineage>
</organism>
<keyword evidence="3" id="KW-0378">Hydrolase</keyword>
<evidence type="ECO:0000256" key="5">
    <source>
        <dbReference type="PIRSR" id="PIRSR604808-2"/>
    </source>
</evidence>
<dbReference type="Pfam" id="PF03372">
    <property type="entry name" value="Exo_endo_phos"/>
    <property type="match status" value="1"/>
</dbReference>
<feature type="binding site" evidence="5">
    <location>
        <position position="190"/>
    </location>
    <ligand>
        <name>Mg(2+)</name>
        <dbReference type="ChEBI" id="CHEBI:18420"/>
        <label>1</label>
    </ligand>
</feature>
<dbReference type="Proteomes" id="UP001530293">
    <property type="component" value="Unassembled WGS sequence"/>
</dbReference>
<keyword evidence="5" id="KW-0464">Manganese</keyword>
<name>A0ABD3MGL1_9STRA</name>
<keyword evidence="2 5" id="KW-0479">Metal-binding</keyword>
<protein>
    <recommendedName>
        <fullName evidence="8">Endonuclease/exonuclease/phosphatase domain-containing protein</fullName>
    </recommendedName>
</protein>
<feature type="binding site" evidence="5">
    <location>
        <position position="70"/>
    </location>
    <ligand>
        <name>Mg(2+)</name>
        <dbReference type="ChEBI" id="CHEBI:18420"/>
        <label>1</label>
    </ligand>
</feature>
<evidence type="ECO:0000256" key="1">
    <source>
        <dbReference type="ARBA" id="ARBA00007092"/>
    </source>
</evidence>
<feature type="binding site" evidence="5">
    <location>
        <position position="188"/>
    </location>
    <ligand>
        <name>Mg(2+)</name>
        <dbReference type="ChEBI" id="CHEBI:18420"/>
        <label>1</label>
    </ligand>
</feature>
<reference evidence="9 10" key="1">
    <citation type="submission" date="2024-10" db="EMBL/GenBank/DDBJ databases">
        <title>Updated reference genomes for cyclostephanoid diatoms.</title>
        <authorList>
            <person name="Roberts W.R."/>
            <person name="Alverson A.J."/>
        </authorList>
    </citation>
    <scope>NUCLEOTIDE SEQUENCE [LARGE SCALE GENOMIC DNA]</scope>
    <source>
        <strain evidence="9 10">AJA232-27</strain>
    </source>
</reference>
<dbReference type="GO" id="GO:0016787">
    <property type="term" value="F:hydrolase activity"/>
    <property type="evidence" value="ECO:0007669"/>
    <property type="project" value="UniProtKB-KW"/>
</dbReference>
<dbReference type="AlphaFoldDB" id="A0ABD3MGL1"/>
<evidence type="ECO:0000313" key="9">
    <source>
        <dbReference type="EMBL" id="KAL3763246.1"/>
    </source>
</evidence>
<evidence type="ECO:0000256" key="4">
    <source>
        <dbReference type="ARBA" id="ARBA00022842"/>
    </source>
</evidence>
<feature type="site" description="Transition state stabilizer" evidence="6">
    <location>
        <position position="190"/>
    </location>
</feature>
<keyword evidence="4 5" id="KW-0460">Magnesium</keyword>
<comment type="caution">
    <text evidence="9">The sequence shown here is derived from an EMBL/GenBank/DDBJ whole genome shotgun (WGS) entry which is preliminary data.</text>
</comment>
<dbReference type="PANTHER" id="PTHR22748">
    <property type="entry name" value="AP ENDONUCLEASE"/>
    <property type="match status" value="1"/>
</dbReference>
<feature type="compositionally biased region" description="Low complexity" evidence="7">
    <location>
        <begin position="524"/>
        <end position="543"/>
    </location>
</feature>
<feature type="site" description="Important for catalytic activity" evidence="6">
    <location>
        <position position="402"/>
    </location>
</feature>
<dbReference type="PROSITE" id="PS51435">
    <property type="entry name" value="AP_NUCLEASE_F1_4"/>
    <property type="match status" value="1"/>
</dbReference>
<sequence length="571" mass="63924">IVYGTHSQTMLLVSWNVAGLKPALQKIHSDYGQSSSSDQKKSNNATNKSFDPFANYLRLHGDIDILCVQEHKIPLTQLSSSAEPYRCSSVDGYESFWSCATDQKSRGFNGVVTYVKKGLVQSADTTPFKDPELDSQGRCVMTDHDKLVIFNVYVPCGNGPGKMKFLYALREAIDRQRIGGKHVILMGDMNLRIDKRDVHWLDRVINVDQIIDEVGQNNESNSLPLWKRQIADKWSNIVMILKTIEAVPRQTTNPSTKETFEKFRARITTSDNQFVWLGSFEDTPENALSDYNFDEQSCIDPVSNAAIICRKKNALSVRTLIELMNKVGGAQWDINVQREIGNSVDATLNTDSPPYMWMKTLLEADDGMVDVFRHFYPTAEDRFTCWHQFTQRRYVNEGARIDFTLVDKTLMTFVEPIDGTSLRCGTEPRIDPLGKEAALSAATANGLFEPGSFAGGGIAVATKRALDTQFGEAHTGMIYTPPSYSDHIAVSLLMKESFRELIGTLDLLNDAQTRKSQPHKKQRSIASFFGTSSSSNVSTNSATSREKRKILQEAKPCKTSTVASFFKPKPR</sequence>
<dbReference type="InterPro" id="IPR036691">
    <property type="entry name" value="Endo/exonu/phosph_ase_sf"/>
</dbReference>
<comment type="cofactor">
    <cofactor evidence="5">
        <name>Mg(2+)</name>
        <dbReference type="ChEBI" id="CHEBI:18420"/>
    </cofactor>
    <cofactor evidence="5">
        <name>Mn(2+)</name>
        <dbReference type="ChEBI" id="CHEBI:29035"/>
    </cofactor>
    <text evidence="5">Probably binds two magnesium or manganese ions per subunit.</text>
</comment>
<evidence type="ECO:0000256" key="6">
    <source>
        <dbReference type="PIRSR" id="PIRSR604808-3"/>
    </source>
</evidence>
<dbReference type="Gene3D" id="3.60.10.10">
    <property type="entry name" value="Endonuclease/exonuclease/phosphatase"/>
    <property type="match status" value="1"/>
</dbReference>
<gene>
    <name evidence="9" type="ORF">ACHAWU_008949</name>
</gene>
<feature type="non-terminal residue" evidence="9">
    <location>
        <position position="1"/>
    </location>
</feature>
<evidence type="ECO:0000256" key="7">
    <source>
        <dbReference type="SAM" id="MobiDB-lite"/>
    </source>
</evidence>
<evidence type="ECO:0000256" key="3">
    <source>
        <dbReference type="ARBA" id="ARBA00022801"/>
    </source>
</evidence>
<evidence type="ECO:0000256" key="2">
    <source>
        <dbReference type="ARBA" id="ARBA00022723"/>
    </source>
</evidence>
<dbReference type="EMBL" id="JALLBG020000124">
    <property type="protein sequence ID" value="KAL3763246.1"/>
    <property type="molecule type" value="Genomic_DNA"/>
</dbReference>
<dbReference type="InterPro" id="IPR004808">
    <property type="entry name" value="AP_endonuc_1"/>
</dbReference>
<dbReference type="PANTHER" id="PTHR22748:SF4">
    <property type="entry name" value="DNA-(APURINIC OR APYRIMIDINIC SITE) ENDONUCLEASE 2"/>
    <property type="match status" value="1"/>
</dbReference>
<evidence type="ECO:0000313" key="10">
    <source>
        <dbReference type="Proteomes" id="UP001530293"/>
    </source>
</evidence>
<feature type="binding site" evidence="5">
    <location>
        <position position="16"/>
    </location>
    <ligand>
        <name>Mg(2+)</name>
        <dbReference type="ChEBI" id="CHEBI:18420"/>
        <label>1</label>
    </ligand>
</feature>
<evidence type="ECO:0000259" key="8">
    <source>
        <dbReference type="Pfam" id="PF03372"/>
    </source>
</evidence>
<keyword evidence="10" id="KW-1185">Reference proteome</keyword>
<feature type="region of interest" description="Disordered" evidence="7">
    <location>
        <begin position="512"/>
        <end position="553"/>
    </location>
</feature>
<comment type="similarity">
    <text evidence="1">Belongs to the DNA repair enzymes AP/ExoA family.</text>
</comment>
<dbReference type="SUPFAM" id="SSF56219">
    <property type="entry name" value="DNase I-like"/>
    <property type="match status" value="1"/>
</dbReference>